<evidence type="ECO:0000313" key="8">
    <source>
        <dbReference type="Proteomes" id="UP000237271"/>
    </source>
</evidence>
<dbReference type="InterPro" id="IPR050653">
    <property type="entry name" value="Prot_Inhib_GrowthFact_Antg"/>
</dbReference>
<feature type="compositionally biased region" description="Low complexity" evidence="4">
    <location>
        <begin position="74"/>
        <end position="86"/>
    </location>
</feature>
<feature type="signal peptide" evidence="5">
    <location>
        <begin position="1"/>
        <end position="20"/>
    </location>
</feature>
<dbReference type="Gene3D" id="3.30.60.30">
    <property type="match status" value="1"/>
</dbReference>
<dbReference type="Proteomes" id="UP000237271">
    <property type="component" value="Unassembled WGS sequence"/>
</dbReference>
<proteinExistence type="predicted"/>
<organism evidence="7 8">
    <name type="scientific">Phytophthora palmivora</name>
    <dbReference type="NCBI Taxonomy" id="4796"/>
    <lineage>
        <taxon>Eukaryota</taxon>
        <taxon>Sar</taxon>
        <taxon>Stramenopiles</taxon>
        <taxon>Oomycota</taxon>
        <taxon>Peronosporomycetes</taxon>
        <taxon>Peronosporales</taxon>
        <taxon>Peronosporaceae</taxon>
        <taxon>Phytophthora</taxon>
    </lineage>
</organism>
<dbReference type="PROSITE" id="PS51465">
    <property type="entry name" value="KAZAL_2"/>
    <property type="match status" value="1"/>
</dbReference>
<evidence type="ECO:0000259" key="6">
    <source>
        <dbReference type="PROSITE" id="PS51465"/>
    </source>
</evidence>
<keyword evidence="3" id="KW-1015">Disulfide bond</keyword>
<feature type="region of interest" description="Disordered" evidence="4">
    <location>
        <begin position="65"/>
        <end position="88"/>
    </location>
</feature>
<dbReference type="Pfam" id="PF07648">
    <property type="entry name" value="Kazal_2"/>
    <property type="match status" value="1"/>
</dbReference>
<evidence type="ECO:0000313" key="7">
    <source>
        <dbReference type="EMBL" id="POM73468.1"/>
    </source>
</evidence>
<dbReference type="AlphaFoldDB" id="A0A2P4Y6N4"/>
<evidence type="ECO:0000256" key="1">
    <source>
        <dbReference type="ARBA" id="ARBA00022690"/>
    </source>
</evidence>
<keyword evidence="8" id="KW-1185">Reference proteome</keyword>
<dbReference type="InterPro" id="IPR036058">
    <property type="entry name" value="Kazal_dom_sf"/>
</dbReference>
<reference evidence="7 8" key="1">
    <citation type="journal article" date="2017" name="Genome Biol. Evol.">
        <title>Phytophthora megakarya and P. palmivora, closely related causal agents of cacao black pod rot, underwent increases in genome sizes and gene numbers by different mechanisms.</title>
        <authorList>
            <person name="Ali S.S."/>
            <person name="Shao J."/>
            <person name="Lary D.J."/>
            <person name="Kronmiller B."/>
            <person name="Shen D."/>
            <person name="Strem M.D."/>
            <person name="Amoako-Attah I."/>
            <person name="Akrofi A.Y."/>
            <person name="Begoude B.A."/>
            <person name="Ten Hoopen G.M."/>
            <person name="Coulibaly K."/>
            <person name="Kebe B.I."/>
            <person name="Melnick R.L."/>
            <person name="Guiltinan M.J."/>
            <person name="Tyler B.M."/>
            <person name="Meinhardt L.W."/>
            <person name="Bailey B.A."/>
        </authorList>
    </citation>
    <scope>NUCLEOTIDE SEQUENCE [LARGE SCALE GENOMIC DNA]</scope>
    <source>
        <strain evidence="8">sbr112.9</strain>
    </source>
</reference>
<dbReference type="GO" id="GO:0005576">
    <property type="term" value="C:extracellular region"/>
    <property type="evidence" value="ECO:0007669"/>
    <property type="project" value="TreeGrafter"/>
</dbReference>
<feature type="chain" id="PRO_5015125502" description="Kazal-like domain-containing protein" evidence="5">
    <location>
        <begin position="21"/>
        <end position="137"/>
    </location>
</feature>
<evidence type="ECO:0000256" key="2">
    <source>
        <dbReference type="ARBA" id="ARBA00022900"/>
    </source>
</evidence>
<keyword evidence="1" id="KW-0646">Protease inhibitor</keyword>
<keyword evidence="2" id="KW-0722">Serine protease inhibitor</keyword>
<dbReference type="CDD" id="cd00104">
    <property type="entry name" value="KAZAL_FS"/>
    <property type="match status" value="1"/>
</dbReference>
<dbReference type="SUPFAM" id="SSF100895">
    <property type="entry name" value="Kazal-type serine protease inhibitors"/>
    <property type="match status" value="1"/>
</dbReference>
<evidence type="ECO:0000256" key="3">
    <source>
        <dbReference type="ARBA" id="ARBA00023157"/>
    </source>
</evidence>
<evidence type="ECO:0000256" key="4">
    <source>
        <dbReference type="SAM" id="MobiDB-lite"/>
    </source>
</evidence>
<evidence type="ECO:0000256" key="5">
    <source>
        <dbReference type="SAM" id="SignalP"/>
    </source>
</evidence>
<gene>
    <name evidence="7" type="ORF">PHPALM_9684</name>
</gene>
<dbReference type="PANTHER" id="PTHR10913">
    <property type="entry name" value="FOLLISTATIN-RELATED"/>
    <property type="match status" value="1"/>
</dbReference>
<feature type="domain" description="Kazal-like" evidence="6">
    <location>
        <begin position="85"/>
        <end position="136"/>
    </location>
</feature>
<name>A0A2P4Y6N4_9STRA</name>
<sequence>MKFVVVITLATVAVIDASKAADTITVDPSTLTKVNPVNQAPGRETSISTLNPDLYMGIGPEVFPGEPGYKDPLGSSSATGSTSGSSPGINCQQVCTDDYKPVCGTDNVTYGNPCKLENAMCYNQNLGKMSDGTCPTN</sequence>
<dbReference type="OrthoDB" id="111352at2759"/>
<accession>A0A2P4Y6N4</accession>
<dbReference type="PANTHER" id="PTHR10913:SF45">
    <property type="entry name" value="FOLLISTATIN, ISOFORM A-RELATED"/>
    <property type="match status" value="1"/>
</dbReference>
<keyword evidence="5" id="KW-0732">Signal</keyword>
<dbReference type="SMART" id="SM00280">
    <property type="entry name" value="KAZAL"/>
    <property type="match status" value="1"/>
</dbReference>
<protein>
    <recommendedName>
        <fullName evidence="6">Kazal-like domain-containing protein</fullName>
    </recommendedName>
</protein>
<dbReference type="EMBL" id="NCKW01005122">
    <property type="protein sequence ID" value="POM73468.1"/>
    <property type="molecule type" value="Genomic_DNA"/>
</dbReference>
<comment type="caution">
    <text evidence="7">The sequence shown here is derived from an EMBL/GenBank/DDBJ whole genome shotgun (WGS) entry which is preliminary data.</text>
</comment>
<dbReference type="InterPro" id="IPR002350">
    <property type="entry name" value="Kazal_dom"/>
</dbReference>